<keyword evidence="7" id="KW-1185">Reference proteome</keyword>
<dbReference type="Proteomes" id="UP001348817">
    <property type="component" value="Chromosome"/>
</dbReference>
<feature type="active site" evidence="4">
    <location>
        <position position="57"/>
    </location>
</feature>
<evidence type="ECO:0000256" key="4">
    <source>
        <dbReference type="HAMAP-Rule" id="MF_01401"/>
    </source>
</evidence>
<dbReference type="AlphaFoldDB" id="A0AAU9CJL8"/>
<dbReference type="HAMAP" id="MF_01401">
    <property type="entry name" value="MsrA"/>
    <property type="match status" value="1"/>
</dbReference>
<organism evidence="6 7">
    <name type="scientific">Fulvitalea axinellae</name>
    <dbReference type="NCBI Taxonomy" id="1182444"/>
    <lineage>
        <taxon>Bacteria</taxon>
        <taxon>Pseudomonadati</taxon>
        <taxon>Bacteroidota</taxon>
        <taxon>Cytophagia</taxon>
        <taxon>Cytophagales</taxon>
        <taxon>Persicobacteraceae</taxon>
        <taxon>Fulvitalea</taxon>
    </lineage>
</organism>
<dbReference type="KEGG" id="fax:FUAX_27650"/>
<evidence type="ECO:0000313" key="6">
    <source>
        <dbReference type="EMBL" id="BDD10333.1"/>
    </source>
</evidence>
<dbReference type="PANTHER" id="PTHR43774:SF1">
    <property type="entry name" value="PEPTIDE METHIONINE SULFOXIDE REDUCTASE MSRA 2"/>
    <property type="match status" value="1"/>
</dbReference>
<reference evidence="6 7" key="1">
    <citation type="submission" date="2021-12" db="EMBL/GenBank/DDBJ databases">
        <title>Genome sequencing of bacteria with rrn-lacking chromosome and rrn-plasmid.</title>
        <authorList>
            <person name="Anda M."/>
            <person name="Iwasaki W."/>
        </authorList>
    </citation>
    <scope>NUCLEOTIDE SEQUENCE [LARGE SCALE GENOMIC DNA]</scope>
    <source>
        <strain evidence="6 7">DSM 100852</strain>
    </source>
</reference>
<protein>
    <recommendedName>
        <fullName evidence="4">Peptide methionine sulfoxide reductase MsrA</fullName>
        <shortName evidence="4">Protein-methionine-S-oxide reductase</shortName>
        <ecNumber evidence="4">1.8.4.11</ecNumber>
    </recommendedName>
    <alternativeName>
        <fullName evidence="4">Peptide-methionine (S)-S-oxide reductase</fullName>
        <shortName evidence="4">Peptide Met(O) reductase</shortName>
    </alternativeName>
</protein>
<dbReference type="EMBL" id="AP025314">
    <property type="protein sequence ID" value="BDD10333.1"/>
    <property type="molecule type" value="Genomic_DNA"/>
</dbReference>
<dbReference type="Pfam" id="PF01625">
    <property type="entry name" value="PMSR"/>
    <property type="match status" value="1"/>
</dbReference>
<dbReference type="Gene3D" id="3.30.1060.10">
    <property type="entry name" value="Peptide methionine sulphoxide reductase MsrA"/>
    <property type="match status" value="1"/>
</dbReference>
<comment type="catalytic activity">
    <reaction evidence="3 4">
        <text>[thioredoxin]-disulfide + L-methionine + H2O = L-methionine (S)-S-oxide + [thioredoxin]-dithiol</text>
        <dbReference type="Rhea" id="RHEA:19993"/>
        <dbReference type="Rhea" id="RHEA-COMP:10698"/>
        <dbReference type="Rhea" id="RHEA-COMP:10700"/>
        <dbReference type="ChEBI" id="CHEBI:15377"/>
        <dbReference type="ChEBI" id="CHEBI:29950"/>
        <dbReference type="ChEBI" id="CHEBI:50058"/>
        <dbReference type="ChEBI" id="CHEBI:57844"/>
        <dbReference type="ChEBI" id="CHEBI:58772"/>
        <dbReference type="EC" id="1.8.4.11"/>
    </reaction>
</comment>
<dbReference type="EC" id="1.8.4.11" evidence="4"/>
<name>A0AAU9CJL8_9BACT</name>
<feature type="domain" description="Peptide methionine sulphoxide reductase MsrA" evidence="5">
    <location>
        <begin position="51"/>
        <end position="203"/>
    </location>
</feature>
<dbReference type="InterPro" id="IPR036509">
    <property type="entry name" value="Met_Sox_Rdtase_MsrA_sf"/>
</dbReference>
<evidence type="ECO:0000256" key="2">
    <source>
        <dbReference type="ARBA" id="ARBA00047806"/>
    </source>
</evidence>
<comment type="function">
    <text evidence="4">Has an important function as a repair enzyme for proteins that have been inactivated by oxidation. Catalyzes the reversible oxidation-reduction of methionine sulfoxide in proteins to methionine.</text>
</comment>
<dbReference type="NCBIfam" id="TIGR00401">
    <property type="entry name" value="msrA"/>
    <property type="match status" value="1"/>
</dbReference>
<evidence type="ECO:0000256" key="1">
    <source>
        <dbReference type="ARBA" id="ARBA00023002"/>
    </source>
</evidence>
<sequence length="223" mass="25311">MITLRRFVRRDREYFIDMIRFVLLTLSFLLLKGSGYAKVGSMETDKGKEVAVFGAGCFWCVEAVFQELKGVESVEAGYTGGGVKNPTYRQICTGLTGHAEVAKVVFDPGQVSFADLLQVFWSTHDPTTLNRQGADKGTQYRSAVFYTSEEQKREAEKFKNELNEKDVFGKPVVTEITALGDYYPAENYHQDYYDNNKDAGYCQVVIKPKLEKLRKVFSDKLKD</sequence>
<dbReference type="SUPFAM" id="SSF55068">
    <property type="entry name" value="Peptide methionine sulfoxide reductase"/>
    <property type="match status" value="1"/>
</dbReference>
<evidence type="ECO:0000313" key="7">
    <source>
        <dbReference type="Proteomes" id="UP001348817"/>
    </source>
</evidence>
<dbReference type="InterPro" id="IPR002569">
    <property type="entry name" value="Met_Sox_Rdtase_MsrA_dom"/>
</dbReference>
<gene>
    <name evidence="6" type="primary">mrsA</name>
    <name evidence="4" type="synonym">msrA</name>
    <name evidence="6" type="ORF">FUAX_27650</name>
</gene>
<comment type="catalytic activity">
    <reaction evidence="2 4">
        <text>L-methionyl-[protein] + [thioredoxin]-disulfide + H2O = L-methionyl-(S)-S-oxide-[protein] + [thioredoxin]-dithiol</text>
        <dbReference type="Rhea" id="RHEA:14217"/>
        <dbReference type="Rhea" id="RHEA-COMP:10698"/>
        <dbReference type="Rhea" id="RHEA-COMP:10700"/>
        <dbReference type="Rhea" id="RHEA-COMP:12313"/>
        <dbReference type="Rhea" id="RHEA-COMP:12315"/>
        <dbReference type="ChEBI" id="CHEBI:15377"/>
        <dbReference type="ChEBI" id="CHEBI:16044"/>
        <dbReference type="ChEBI" id="CHEBI:29950"/>
        <dbReference type="ChEBI" id="CHEBI:44120"/>
        <dbReference type="ChEBI" id="CHEBI:50058"/>
        <dbReference type="EC" id="1.8.4.11"/>
    </reaction>
</comment>
<proteinExistence type="inferred from homology"/>
<accession>A0AAU9CJL8</accession>
<evidence type="ECO:0000256" key="3">
    <source>
        <dbReference type="ARBA" id="ARBA00048782"/>
    </source>
</evidence>
<keyword evidence="1 4" id="KW-0560">Oxidoreductase</keyword>
<dbReference type="GO" id="GO:0008113">
    <property type="term" value="F:peptide-methionine (S)-S-oxide reductase activity"/>
    <property type="evidence" value="ECO:0007669"/>
    <property type="project" value="UniProtKB-UniRule"/>
</dbReference>
<comment type="similarity">
    <text evidence="4">Belongs to the MsrA Met sulfoxide reductase family.</text>
</comment>
<dbReference type="PANTHER" id="PTHR43774">
    <property type="entry name" value="PEPTIDE METHIONINE SULFOXIDE REDUCTASE"/>
    <property type="match status" value="1"/>
</dbReference>
<evidence type="ECO:0000259" key="5">
    <source>
        <dbReference type="Pfam" id="PF01625"/>
    </source>
</evidence>